<dbReference type="PANTHER" id="PTHR43798">
    <property type="entry name" value="MONOACYLGLYCEROL LIPASE"/>
    <property type="match status" value="1"/>
</dbReference>
<keyword evidence="3" id="KW-1185">Reference proteome</keyword>
<sequence length="255" mass="26704">MVGEVRVRGGGDGEPLLLLVHGLGATAEVWDRWRPVLTRHWPGRWLAPDLPGHGGSAPLARYSFDSLAEALARLVEPGVPVVVLGHSLGGVLGLTLAGTDFNLSVAAVVGLGIKVSWTGEELAKARALADRPVTFFDSRQEAALRQLRVSGLVGLLDPDDEAVSAGLRQEDGRWRLALDPAVFGVGAPDMPTLLAAARAPVVLARGGADPMVSAEQLRTLSPSAVTLPGLGHNAHVEDPGAVFELLRPYRAGRSG</sequence>
<dbReference type="Gene3D" id="3.40.50.1820">
    <property type="entry name" value="alpha/beta hydrolase"/>
    <property type="match status" value="1"/>
</dbReference>
<name>A0A7W7WSF7_9ACTN</name>
<dbReference type="InterPro" id="IPR000073">
    <property type="entry name" value="AB_hydrolase_1"/>
</dbReference>
<gene>
    <name evidence="2" type="ORF">FHR38_005808</name>
</gene>
<dbReference type="PRINTS" id="PR00111">
    <property type="entry name" value="ABHYDROLASE"/>
</dbReference>
<dbReference type="GO" id="GO:0016020">
    <property type="term" value="C:membrane"/>
    <property type="evidence" value="ECO:0007669"/>
    <property type="project" value="TreeGrafter"/>
</dbReference>
<evidence type="ECO:0000313" key="3">
    <source>
        <dbReference type="Proteomes" id="UP000578819"/>
    </source>
</evidence>
<organism evidence="2 3">
    <name type="scientific">Micromonospora polyrhachis</name>
    <dbReference type="NCBI Taxonomy" id="1282883"/>
    <lineage>
        <taxon>Bacteria</taxon>
        <taxon>Bacillati</taxon>
        <taxon>Actinomycetota</taxon>
        <taxon>Actinomycetes</taxon>
        <taxon>Micromonosporales</taxon>
        <taxon>Micromonosporaceae</taxon>
        <taxon>Micromonospora</taxon>
    </lineage>
</organism>
<dbReference type="InterPro" id="IPR050266">
    <property type="entry name" value="AB_hydrolase_sf"/>
</dbReference>
<evidence type="ECO:0000313" key="2">
    <source>
        <dbReference type="EMBL" id="MBB4962075.1"/>
    </source>
</evidence>
<comment type="caution">
    <text evidence="2">The sequence shown here is derived from an EMBL/GenBank/DDBJ whole genome shotgun (WGS) entry which is preliminary data.</text>
</comment>
<dbReference type="SUPFAM" id="SSF53474">
    <property type="entry name" value="alpha/beta-Hydrolases"/>
    <property type="match status" value="1"/>
</dbReference>
<dbReference type="Proteomes" id="UP000578819">
    <property type="component" value="Unassembled WGS sequence"/>
</dbReference>
<protein>
    <submittedName>
        <fullName evidence="2">Pimeloyl-ACP methyl ester carboxylesterase</fullName>
    </submittedName>
</protein>
<dbReference type="RefSeq" id="WP_184538037.1">
    <property type="nucleotide sequence ID" value="NZ_JACHJW010000001.1"/>
</dbReference>
<evidence type="ECO:0000259" key="1">
    <source>
        <dbReference type="Pfam" id="PF12697"/>
    </source>
</evidence>
<dbReference type="Pfam" id="PF12697">
    <property type="entry name" value="Abhydrolase_6"/>
    <property type="match status" value="1"/>
</dbReference>
<proteinExistence type="predicted"/>
<dbReference type="InterPro" id="IPR029058">
    <property type="entry name" value="AB_hydrolase_fold"/>
</dbReference>
<dbReference type="GO" id="GO:0003824">
    <property type="term" value="F:catalytic activity"/>
    <property type="evidence" value="ECO:0007669"/>
    <property type="project" value="UniProtKB-ARBA"/>
</dbReference>
<feature type="domain" description="AB hydrolase-1" evidence="1">
    <location>
        <begin position="17"/>
        <end position="244"/>
    </location>
</feature>
<dbReference type="AlphaFoldDB" id="A0A7W7WSF7"/>
<dbReference type="PANTHER" id="PTHR43798:SF33">
    <property type="entry name" value="HYDROLASE, PUTATIVE (AFU_ORTHOLOGUE AFUA_2G14860)-RELATED"/>
    <property type="match status" value="1"/>
</dbReference>
<reference evidence="2 3" key="1">
    <citation type="submission" date="2020-08" db="EMBL/GenBank/DDBJ databases">
        <title>Sequencing the genomes of 1000 actinobacteria strains.</title>
        <authorList>
            <person name="Klenk H.-P."/>
        </authorList>
    </citation>
    <scope>NUCLEOTIDE SEQUENCE [LARGE SCALE GENOMIC DNA]</scope>
    <source>
        <strain evidence="2 3">DSM 45886</strain>
    </source>
</reference>
<accession>A0A7W7WSF7</accession>
<dbReference type="EMBL" id="JACHJW010000001">
    <property type="protein sequence ID" value="MBB4962075.1"/>
    <property type="molecule type" value="Genomic_DNA"/>
</dbReference>